<dbReference type="GO" id="GO:0009055">
    <property type="term" value="F:electron transfer activity"/>
    <property type="evidence" value="ECO:0007669"/>
    <property type="project" value="UniProtKB-UniRule"/>
</dbReference>
<evidence type="ECO:0000259" key="7">
    <source>
        <dbReference type="PROSITE" id="PS51379"/>
    </source>
</evidence>
<evidence type="ECO:0000256" key="3">
    <source>
        <dbReference type="ARBA" id="ARBA00022982"/>
    </source>
</evidence>
<evidence type="ECO:0000256" key="1">
    <source>
        <dbReference type="ARBA" id="ARBA00022448"/>
    </source>
</evidence>
<dbReference type="PROSITE" id="PS51379">
    <property type="entry name" value="4FE4S_FER_2"/>
    <property type="match status" value="1"/>
</dbReference>
<reference evidence="8 9" key="1">
    <citation type="journal article" date="2016" name="Nat. Commun.">
        <title>Thousands of microbial genomes shed light on interconnected biogeochemical processes in an aquifer system.</title>
        <authorList>
            <person name="Anantharaman K."/>
            <person name="Brown C.T."/>
            <person name="Hug L.A."/>
            <person name="Sharon I."/>
            <person name="Castelle C.J."/>
            <person name="Probst A.J."/>
            <person name="Thomas B.C."/>
            <person name="Singh A."/>
            <person name="Wilkins M.J."/>
            <person name="Karaoz U."/>
            <person name="Brodie E.L."/>
            <person name="Williams K.H."/>
            <person name="Hubbard S.S."/>
            <person name="Banfield J.F."/>
        </authorList>
    </citation>
    <scope>NUCLEOTIDE SEQUENCE [LARGE SCALE GENOMIC DNA]</scope>
</reference>
<accession>A0A1G1XKG0</accession>
<evidence type="ECO:0000313" key="8">
    <source>
        <dbReference type="EMBL" id="OGY40635.1"/>
    </source>
</evidence>
<evidence type="ECO:0000313" key="9">
    <source>
        <dbReference type="Proteomes" id="UP000176498"/>
    </source>
</evidence>
<dbReference type="SUPFAM" id="SSF54862">
    <property type="entry name" value="4Fe-4S ferredoxins"/>
    <property type="match status" value="1"/>
</dbReference>
<dbReference type="PANTHER" id="PTHR36923:SF3">
    <property type="entry name" value="FERREDOXIN"/>
    <property type="match status" value="1"/>
</dbReference>
<keyword evidence="3 6" id="KW-0249">Electron transport</keyword>
<dbReference type="Pfam" id="PF13370">
    <property type="entry name" value="Fer4_13"/>
    <property type="match status" value="1"/>
</dbReference>
<keyword evidence="1 6" id="KW-0813">Transport</keyword>
<dbReference type="Proteomes" id="UP000176498">
    <property type="component" value="Unassembled WGS sequence"/>
</dbReference>
<dbReference type="PRINTS" id="PR00352">
    <property type="entry name" value="3FE4SFRDOXIN"/>
</dbReference>
<dbReference type="GO" id="GO:0005506">
    <property type="term" value="F:iron ion binding"/>
    <property type="evidence" value="ECO:0007669"/>
    <property type="project" value="UniProtKB-UniRule"/>
</dbReference>
<organism evidence="8 9">
    <name type="scientific">Candidatus Buchananbacteria bacterium RBG_13_36_9</name>
    <dbReference type="NCBI Taxonomy" id="1797530"/>
    <lineage>
        <taxon>Bacteria</taxon>
        <taxon>Candidatus Buchananiibacteriota</taxon>
    </lineage>
</organism>
<dbReference type="InterPro" id="IPR017896">
    <property type="entry name" value="4Fe4S_Fe-S-bd"/>
</dbReference>
<dbReference type="InterPro" id="IPR001080">
    <property type="entry name" value="3Fe4S_ferredoxin"/>
</dbReference>
<dbReference type="PROSITE" id="PS00198">
    <property type="entry name" value="4FE4S_FER_1"/>
    <property type="match status" value="1"/>
</dbReference>
<keyword evidence="4 6" id="KW-0408">Iron</keyword>
<comment type="caution">
    <text evidence="8">The sequence shown here is derived from an EMBL/GenBank/DDBJ whole genome shotgun (WGS) entry which is preliminary data.</text>
</comment>
<gene>
    <name evidence="8" type="ORF">A2Y82_05295</name>
</gene>
<dbReference type="PANTHER" id="PTHR36923">
    <property type="entry name" value="FERREDOXIN"/>
    <property type="match status" value="1"/>
</dbReference>
<dbReference type="Gene3D" id="3.30.70.20">
    <property type="match status" value="1"/>
</dbReference>
<evidence type="ECO:0000256" key="6">
    <source>
        <dbReference type="RuleBase" id="RU368020"/>
    </source>
</evidence>
<keyword evidence="2 6" id="KW-0479">Metal-binding</keyword>
<evidence type="ECO:0000256" key="2">
    <source>
        <dbReference type="ARBA" id="ARBA00022723"/>
    </source>
</evidence>
<dbReference type="GO" id="GO:0051536">
    <property type="term" value="F:iron-sulfur cluster binding"/>
    <property type="evidence" value="ECO:0007669"/>
    <property type="project" value="UniProtKB-KW"/>
</dbReference>
<protein>
    <recommendedName>
        <fullName evidence="6">Ferredoxin</fullName>
    </recommendedName>
</protein>
<dbReference type="InterPro" id="IPR017900">
    <property type="entry name" value="4Fe4S_Fe_S_CS"/>
</dbReference>
<name>A0A1G1XKG0_9BACT</name>
<dbReference type="AlphaFoldDB" id="A0A1G1XKG0"/>
<proteinExistence type="predicted"/>
<keyword evidence="5 6" id="KW-0411">Iron-sulfur</keyword>
<evidence type="ECO:0000256" key="4">
    <source>
        <dbReference type="ARBA" id="ARBA00023004"/>
    </source>
</evidence>
<comment type="function">
    <text evidence="6">Ferredoxins are iron-sulfur proteins that transfer electrons in a wide variety of metabolic reactions.</text>
</comment>
<dbReference type="EMBL" id="MHHZ01000024">
    <property type="protein sequence ID" value="OGY40635.1"/>
    <property type="molecule type" value="Genomic_DNA"/>
</dbReference>
<evidence type="ECO:0000256" key="5">
    <source>
        <dbReference type="ARBA" id="ARBA00023014"/>
    </source>
</evidence>
<sequence>MKPQINKELCIGCGACESICPDVFKLDDGKSTVIDLPDYTPYQSKIEQAIEACPVQAISLEK</sequence>
<feature type="domain" description="4Fe-4S ferredoxin-type" evidence="7">
    <location>
        <begin position="1"/>
        <end position="29"/>
    </location>
</feature>
<dbReference type="InterPro" id="IPR051269">
    <property type="entry name" value="Fe-S_cluster_ET"/>
</dbReference>